<dbReference type="RefSeq" id="WP_235612537.1">
    <property type="nucleotide sequence ID" value="NZ_CP170589.1"/>
</dbReference>
<organism evidence="2">
    <name type="scientific">Vibrio cyclitrophicus</name>
    <dbReference type="NCBI Taxonomy" id="47951"/>
    <lineage>
        <taxon>Bacteria</taxon>
        <taxon>Pseudomonadati</taxon>
        <taxon>Pseudomonadota</taxon>
        <taxon>Gammaproteobacteria</taxon>
        <taxon>Vibrionales</taxon>
        <taxon>Vibrionaceae</taxon>
        <taxon>Vibrio</taxon>
    </lineage>
</organism>
<evidence type="ECO:0000313" key="2">
    <source>
        <dbReference type="EMBL" id="PMP26611.1"/>
    </source>
</evidence>
<accession>A0A7Z1MGS2</accession>
<proteinExistence type="predicted"/>
<gene>
    <name evidence="2" type="ORF">BCS90_23150</name>
</gene>
<comment type="caution">
    <text evidence="2">The sequence shown here is derived from an EMBL/GenBank/DDBJ whole genome shotgun (WGS) entry which is preliminary data.</text>
</comment>
<evidence type="ECO:0000259" key="1">
    <source>
        <dbReference type="Pfam" id="PF16778"/>
    </source>
</evidence>
<protein>
    <recommendedName>
        <fullName evidence="1">Phage tail assembly chaperone-like domain-containing protein</fullName>
    </recommendedName>
</protein>
<dbReference type="InterPro" id="IPR031893">
    <property type="entry name" value="Phage_tail_APC"/>
</dbReference>
<sequence>MAEHKTAQELVAIREHRAPLLVEADHLVNLALDSEVEITPFRHYRQQLRDITQTYKTLKDVVWPQKPSLPQASA</sequence>
<dbReference type="AlphaFoldDB" id="A0A7Z1MGS2"/>
<dbReference type="EMBL" id="MDBS01000046">
    <property type="protein sequence ID" value="PMP26611.1"/>
    <property type="molecule type" value="Genomic_DNA"/>
</dbReference>
<reference evidence="2" key="2">
    <citation type="journal article" date="2018" name="Nature">
        <title>A major lineage of non-tailed dsDNA viruses as unrecognized killers of marine bacteria.</title>
        <authorList>
            <person name="Kauffman K.M."/>
            <person name="Hussain F.A."/>
            <person name="Yang J."/>
            <person name="Arevalo P."/>
            <person name="Brown J.M."/>
            <person name="Chang W.K."/>
            <person name="VanInsberghe D."/>
            <person name="Elsherbini J."/>
            <person name="Sharma R.S."/>
            <person name="Cutler M.B."/>
            <person name="Kelly L."/>
            <person name="Polz M.F."/>
        </authorList>
    </citation>
    <scope>NUCLEOTIDE SEQUENCE</scope>
    <source>
        <strain evidence="2">10N.222.46.E12</strain>
    </source>
</reference>
<reference evidence="2" key="1">
    <citation type="submission" date="2016-07" db="EMBL/GenBank/DDBJ databases">
        <authorList>
            <person name="Kauffman K."/>
            <person name="Arevalo P."/>
            <person name="Polz M.F."/>
        </authorList>
    </citation>
    <scope>NUCLEOTIDE SEQUENCE</scope>
    <source>
        <strain evidence="2">10N.222.46.E12</strain>
    </source>
</reference>
<feature type="domain" description="Phage tail assembly chaperone-like" evidence="1">
    <location>
        <begin position="11"/>
        <end position="68"/>
    </location>
</feature>
<name>A0A7Z1MGS2_9VIBR</name>
<dbReference type="Pfam" id="PF16778">
    <property type="entry name" value="Phage_tail_APC"/>
    <property type="match status" value="1"/>
</dbReference>